<protein>
    <submittedName>
        <fullName evidence="2">Uncharacterized protein</fullName>
    </submittedName>
</protein>
<dbReference type="EMBL" id="BAAAQX010000003">
    <property type="protein sequence ID" value="GAA2206304.1"/>
    <property type="molecule type" value="Genomic_DNA"/>
</dbReference>
<name>A0ABN3CAQ1_9ACTN</name>
<comment type="caution">
    <text evidence="2">The sequence shown here is derived from an EMBL/GenBank/DDBJ whole genome shotgun (WGS) entry which is preliminary data.</text>
</comment>
<keyword evidence="3" id="KW-1185">Reference proteome</keyword>
<feature type="region of interest" description="Disordered" evidence="1">
    <location>
        <begin position="1"/>
        <end position="51"/>
    </location>
</feature>
<accession>A0ABN3CAQ1</accession>
<sequence length="94" mass="9623">MTANHPSSRHGPIPFPPIMPGQRRSPRRSRATLISRPGWGQEGRAGRDGASGWLSGGLVSGGLGSRWVASGGLVLDGLVSGGLGVEGLGVRWVG</sequence>
<evidence type="ECO:0000313" key="2">
    <source>
        <dbReference type="EMBL" id="GAA2206304.1"/>
    </source>
</evidence>
<gene>
    <name evidence="2" type="ORF">GCM10009850_017620</name>
</gene>
<organism evidence="2 3">
    <name type="scientific">Nonomuraea monospora</name>
    <dbReference type="NCBI Taxonomy" id="568818"/>
    <lineage>
        <taxon>Bacteria</taxon>
        <taxon>Bacillati</taxon>
        <taxon>Actinomycetota</taxon>
        <taxon>Actinomycetes</taxon>
        <taxon>Streptosporangiales</taxon>
        <taxon>Streptosporangiaceae</taxon>
        <taxon>Nonomuraea</taxon>
    </lineage>
</organism>
<evidence type="ECO:0000313" key="3">
    <source>
        <dbReference type="Proteomes" id="UP001499843"/>
    </source>
</evidence>
<reference evidence="2 3" key="1">
    <citation type="journal article" date="2019" name="Int. J. Syst. Evol. Microbiol.">
        <title>The Global Catalogue of Microorganisms (GCM) 10K type strain sequencing project: providing services to taxonomists for standard genome sequencing and annotation.</title>
        <authorList>
            <consortium name="The Broad Institute Genomics Platform"/>
            <consortium name="The Broad Institute Genome Sequencing Center for Infectious Disease"/>
            <person name="Wu L."/>
            <person name="Ma J."/>
        </authorList>
    </citation>
    <scope>NUCLEOTIDE SEQUENCE [LARGE SCALE GENOMIC DNA]</scope>
    <source>
        <strain evidence="2 3">JCM 16114</strain>
    </source>
</reference>
<dbReference type="Proteomes" id="UP001499843">
    <property type="component" value="Unassembled WGS sequence"/>
</dbReference>
<evidence type="ECO:0000256" key="1">
    <source>
        <dbReference type="SAM" id="MobiDB-lite"/>
    </source>
</evidence>
<proteinExistence type="predicted"/>